<dbReference type="InterPro" id="IPR004812">
    <property type="entry name" value="Efflux_drug-R_Bcr/CmlA"/>
</dbReference>
<dbReference type="InterPro" id="IPR005829">
    <property type="entry name" value="Sugar_transporter_CS"/>
</dbReference>
<accession>A0ABW4RB28</accession>
<dbReference type="InterPro" id="IPR001958">
    <property type="entry name" value="Tet-R_TetA/multi-R_MdtG-like"/>
</dbReference>
<dbReference type="Gene3D" id="1.20.1720.10">
    <property type="entry name" value="Multidrug resistance protein D"/>
    <property type="match status" value="1"/>
</dbReference>
<keyword evidence="14" id="KW-1185">Reference proteome</keyword>
<evidence type="ECO:0000313" key="14">
    <source>
        <dbReference type="Proteomes" id="UP001597213"/>
    </source>
</evidence>
<dbReference type="InterPro" id="IPR011701">
    <property type="entry name" value="MFS"/>
</dbReference>
<dbReference type="PROSITE" id="PS00216">
    <property type="entry name" value="SUGAR_TRANSPORT_1"/>
    <property type="match status" value="1"/>
</dbReference>
<evidence type="ECO:0000256" key="3">
    <source>
        <dbReference type="ARBA" id="ARBA00006236"/>
    </source>
</evidence>
<evidence type="ECO:0000313" key="13">
    <source>
        <dbReference type="EMBL" id="MFD1883462.1"/>
    </source>
</evidence>
<feature type="transmembrane region" description="Helical" evidence="10">
    <location>
        <begin position="149"/>
        <end position="171"/>
    </location>
</feature>
<feature type="compositionally biased region" description="Basic and acidic residues" evidence="11">
    <location>
        <begin position="1"/>
        <end position="10"/>
    </location>
</feature>
<evidence type="ECO:0000256" key="4">
    <source>
        <dbReference type="ARBA" id="ARBA00007520"/>
    </source>
</evidence>
<evidence type="ECO:0000256" key="6">
    <source>
        <dbReference type="ARBA" id="ARBA00022475"/>
    </source>
</evidence>
<protein>
    <recommendedName>
        <fullName evidence="10">Bcr/CflA family efflux transporter</fullName>
    </recommendedName>
</protein>
<evidence type="ECO:0000256" key="5">
    <source>
        <dbReference type="ARBA" id="ARBA00022448"/>
    </source>
</evidence>
<feature type="transmembrane region" description="Helical" evidence="10">
    <location>
        <begin position="292"/>
        <end position="310"/>
    </location>
</feature>
<comment type="subcellular location">
    <subcellularLocation>
        <location evidence="10">Cell inner membrane</location>
        <topology evidence="10">Multi-pass membrane protein</topology>
    </subcellularLocation>
    <subcellularLocation>
        <location evidence="2">Cell membrane</location>
        <topology evidence="2">Multi-pass membrane protein</topology>
    </subcellularLocation>
</comment>
<keyword evidence="9 10" id="KW-0472">Membrane</keyword>
<feature type="transmembrane region" description="Helical" evidence="10">
    <location>
        <begin position="316"/>
        <end position="336"/>
    </location>
</feature>
<evidence type="ECO:0000256" key="10">
    <source>
        <dbReference type="RuleBase" id="RU365088"/>
    </source>
</evidence>
<evidence type="ECO:0000256" key="1">
    <source>
        <dbReference type="ARBA" id="ARBA00003279"/>
    </source>
</evidence>
<gene>
    <name evidence="13" type="ORF">ACFSCT_17265</name>
</gene>
<feature type="transmembrane region" description="Helical" evidence="10">
    <location>
        <begin position="92"/>
        <end position="111"/>
    </location>
</feature>
<feature type="domain" description="Major facilitator superfamily (MFS) profile" evidence="12">
    <location>
        <begin position="26"/>
        <end position="409"/>
    </location>
</feature>
<comment type="caution">
    <text evidence="10">Lacks conserved residue(s) required for the propagation of feature annotation.</text>
</comment>
<dbReference type="EMBL" id="JBHUEN010000050">
    <property type="protein sequence ID" value="MFD1883462.1"/>
    <property type="molecule type" value="Genomic_DNA"/>
</dbReference>
<feature type="transmembrane region" description="Helical" evidence="10">
    <location>
        <begin position="60"/>
        <end position="80"/>
    </location>
</feature>
<evidence type="ECO:0000256" key="11">
    <source>
        <dbReference type="SAM" id="MobiDB-lite"/>
    </source>
</evidence>
<dbReference type="InterPro" id="IPR020846">
    <property type="entry name" value="MFS_dom"/>
</dbReference>
<evidence type="ECO:0000256" key="9">
    <source>
        <dbReference type="ARBA" id="ARBA00023136"/>
    </source>
</evidence>
<keyword evidence="10" id="KW-0997">Cell inner membrane</keyword>
<dbReference type="Pfam" id="PF07690">
    <property type="entry name" value="MFS_1"/>
    <property type="match status" value="1"/>
</dbReference>
<dbReference type="RefSeq" id="WP_379144872.1">
    <property type="nucleotide sequence ID" value="NZ_JBHUEN010000050.1"/>
</dbReference>
<feature type="transmembrane region" description="Helical" evidence="10">
    <location>
        <begin position="27"/>
        <end position="48"/>
    </location>
</feature>
<feature type="transmembrane region" description="Helical" evidence="10">
    <location>
        <begin position="263"/>
        <end position="280"/>
    </location>
</feature>
<comment type="function">
    <text evidence="1">Resistance to tetracycline by an active tetracycline efflux. This is an energy-dependent process that decreases the accumulation of the antibiotic in whole cells. This protein functions as a metal-tetracycline/H(+) antiporter.</text>
</comment>
<dbReference type="Proteomes" id="UP001597213">
    <property type="component" value="Unassembled WGS sequence"/>
</dbReference>
<sequence>MTGPDIRSEPKAATAVPTSDRRTPPHILTLVAMAGIGSLAMNIFLPSLPDMAREFGVDYAVMQLSVSAYLLASGVLQLFIGPLSDSYGRRPVMLGAFMIFLAATVGTILAPTANWFLAFRIMQAVSSAGFVLSRAVVRDITPADRAAARIGYVTMGMAMVPMVGPIIGGVLHEAFGWRSNFMFLGALGLAVLCMAWVDMGETIHDKGLGLRAQIRRYPVLLSSVRFWGYCGAAATASGCYFAYLGGASFVGETVFHLTPAEVGYFFAIPALGYVVGNFSAGRWSSRYGMNMMILVGAIITFLAVAGALMADLLGVVSPLLFFGAIGFIGMGNGMLLPNALAGMMSVRPDLAGTASGIGGAMNIGGGAILAAITGMLLVPGAGARPLLWVMFISAIGSCLAILWVIRRDRRLGAQ</sequence>
<dbReference type="PANTHER" id="PTHR43124:SF3">
    <property type="entry name" value="CHLORAMPHENICOL EFFLUX PUMP RV0191"/>
    <property type="match status" value="1"/>
</dbReference>
<keyword evidence="6" id="KW-1003">Cell membrane</keyword>
<feature type="transmembrane region" description="Helical" evidence="10">
    <location>
        <begin position="177"/>
        <end position="197"/>
    </location>
</feature>
<dbReference type="CDD" id="cd17320">
    <property type="entry name" value="MFS_MdfA_MDR_like"/>
    <property type="match status" value="1"/>
</dbReference>
<dbReference type="NCBIfam" id="TIGR00710">
    <property type="entry name" value="efflux_Bcr_CflA"/>
    <property type="match status" value="1"/>
</dbReference>
<dbReference type="InterPro" id="IPR036259">
    <property type="entry name" value="MFS_trans_sf"/>
</dbReference>
<comment type="similarity">
    <text evidence="4">Belongs to the major facilitator superfamily. TCR/Tet family.</text>
</comment>
<feature type="transmembrane region" description="Helical" evidence="10">
    <location>
        <begin position="386"/>
        <end position="405"/>
    </location>
</feature>
<comment type="similarity">
    <text evidence="3 10">Belongs to the major facilitator superfamily. Bcr/CmlA family.</text>
</comment>
<keyword evidence="7 10" id="KW-0812">Transmembrane</keyword>
<dbReference type="PROSITE" id="PS50850">
    <property type="entry name" value="MFS"/>
    <property type="match status" value="1"/>
</dbReference>
<dbReference type="InterPro" id="IPR050189">
    <property type="entry name" value="MFS_Efflux_Transporters"/>
</dbReference>
<dbReference type="SUPFAM" id="SSF103473">
    <property type="entry name" value="MFS general substrate transporter"/>
    <property type="match status" value="1"/>
</dbReference>
<evidence type="ECO:0000256" key="8">
    <source>
        <dbReference type="ARBA" id="ARBA00022989"/>
    </source>
</evidence>
<dbReference type="PANTHER" id="PTHR43124">
    <property type="entry name" value="PURINE EFFLUX PUMP PBUE"/>
    <property type="match status" value="1"/>
</dbReference>
<keyword evidence="8 10" id="KW-1133">Transmembrane helix</keyword>
<reference evidence="14" key="1">
    <citation type="journal article" date="2019" name="Int. J. Syst. Evol. Microbiol.">
        <title>The Global Catalogue of Microorganisms (GCM) 10K type strain sequencing project: providing services to taxonomists for standard genome sequencing and annotation.</title>
        <authorList>
            <consortium name="The Broad Institute Genomics Platform"/>
            <consortium name="The Broad Institute Genome Sequencing Center for Infectious Disease"/>
            <person name="Wu L."/>
            <person name="Ma J."/>
        </authorList>
    </citation>
    <scope>NUCLEOTIDE SEQUENCE [LARGE SCALE GENOMIC DNA]</scope>
    <source>
        <strain evidence="14">CCUG 56029</strain>
    </source>
</reference>
<feature type="region of interest" description="Disordered" evidence="11">
    <location>
        <begin position="1"/>
        <end position="21"/>
    </location>
</feature>
<dbReference type="PRINTS" id="PR01035">
    <property type="entry name" value="TCRTETA"/>
</dbReference>
<comment type="caution">
    <text evidence="13">The sequence shown here is derived from an EMBL/GenBank/DDBJ whole genome shotgun (WGS) entry which is preliminary data.</text>
</comment>
<feature type="transmembrane region" description="Helical" evidence="10">
    <location>
        <begin position="357"/>
        <end position="380"/>
    </location>
</feature>
<name>A0ABW4RB28_9RHOB</name>
<organism evidence="13 14">
    <name type="scientific">Paracoccus pacificus</name>
    <dbReference type="NCBI Taxonomy" id="1463598"/>
    <lineage>
        <taxon>Bacteria</taxon>
        <taxon>Pseudomonadati</taxon>
        <taxon>Pseudomonadota</taxon>
        <taxon>Alphaproteobacteria</taxon>
        <taxon>Rhodobacterales</taxon>
        <taxon>Paracoccaceae</taxon>
        <taxon>Paracoccus</taxon>
    </lineage>
</organism>
<evidence type="ECO:0000256" key="7">
    <source>
        <dbReference type="ARBA" id="ARBA00022692"/>
    </source>
</evidence>
<keyword evidence="5 10" id="KW-0813">Transport</keyword>
<evidence type="ECO:0000259" key="12">
    <source>
        <dbReference type="PROSITE" id="PS50850"/>
    </source>
</evidence>
<feature type="transmembrane region" description="Helical" evidence="10">
    <location>
        <begin position="218"/>
        <end position="243"/>
    </location>
</feature>
<proteinExistence type="inferred from homology"/>
<evidence type="ECO:0000256" key="2">
    <source>
        <dbReference type="ARBA" id="ARBA00004651"/>
    </source>
</evidence>